<dbReference type="Pfam" id="PF01638">
    <property type="entry name" value="HxlR"/>
    <property type="match status" value="1"/>
</dbReference>
<dbReference type="Gene3D" id="1.10.10.10">
    <property type="entry name" value="Winged helix-like DNA-binding domain superfamily/Winged helix DNA-binding domain"/>
    <property type="match status" value="1"/>
</dbReference>
<dbReference type="InterPro" id="IPR011991">
    <property type="entry name" value="ArsR-like_HTH"/>
</dbReference>
<dbReference type="InterPro" id="IPR002577">
    <property type="entry name" value="HTH_HxlR"/>
</dbReference>
<dbReference type="InterPro" id="IPR036388">
    <property type="entry name" value="WH-like_DNA-bd_sf"/>
</dbReference>
<dbReference type="PROSITE" id="PS51118">
    <property type="entry name" value="HTH_HXLR"/>
    <property type="match status" value="1"/>
</dbReference>
<evidence type="ECO:0000259" key="4">
    <source>
        <dbReference type="PROSITE" id="PS51118"/>
    </source>
</evidence>
<keyword evidence="6" id="KW-1185">Reference proteome</keyword>
<evidence type="ECO:0000313" key="5">
    <source>
        <dbReference type="EMBL" id="KQL46937.1"/>
    </source>
</evidence>
<dbReference type="RefSeq" id="WP_055746036.1">
    <property type="nucleotide sequence ID" value="NZ_LJJB01000010.1"/>
</dbReference>
<dbReference type="PANTHER" id="PTHR33204:SF1">
    <property type="entry name" value="TRANSCRIPTIONAL REGULATOR, MARR FAMILY"/>
    <property type="match status" value="1"/>
</dbReference>
<evidence type="ECO:0000256" key="3">
    <source>
        <dbReference type="ARBA" id="ARBA00023163"/>
    </source>
</evidence>
<name>A0ABR5N920_BRECH</name>
<sequence length="120" mass="13526">MKQSSLCPRFEKGMQLLGKRWTGLILYQLLAGPQRFCALEGALPVSGRLLSERLKDLEKEGLVHRQVYTDSAPVRVEYSLTEMGLALEPVLKGIENWAQTWIELDAEEPVGCCEEKSCDE</sequence>
<evidence type="ECO:0000256" key="2">
    <source>
        <dbReference type="ARBA" id="ARBA00023125"/>
    </source>
</evidence>
<accession>A0ABR5N920</accession>
<keyword evidence="3" id="KW-0804">Transcription</keyword>
<dbReference type="SUPFAM" id="SSF46785">
    <property type="entry name" value="Winged helix' DNA-binding domain"/>
    <property type="match status" value="1"/>
</dbReference>
<dbReference type="CDD" id="cd00090">
    <property type="entry name" value="HTH_ARSR"/>
    <property type="match status" value="1"/>
</dbReference>
<comment type="caution">
    <text evidence="5">The sequence shown here is derived from an EMBL/GenBank/DDBJ whole genome shotgun (WGS) entry which is preliminary data.</text>
</comment>
<feature type="domain" description="HTH hxlR-type" evidence="4">
    <location>
        <begin position="7"/>
        <end position="106"/>
    </location>
</feature>
<evidence type="ECO:0000313" key="6">
    <source>
        <dbReference type="Proteomes" id="UP000051063"/>
    </source>
</evidence>
<reference evidence="5 6" key="1">
    <citation type="submission" date="2015-09" db="EMBL/GenBank/DDBJ databases">
        <title>Genome sequencing project for genomic taxonomy and phylogenomics of Bacillus-like bacteria.</title>
        <authorList>
            <person name="Liu B."/>
            <person name="Wang J."/>
            <person name="Zhu Y."/>
            <person name="Liu G."/>
            <person name="Chen Q."/>
            <person name="Chen Z."/>
            <person name="Lan J."/>
            <person name="Che J."/>
            <person name="Ge C."/>
            <person name="Shi H."/>
            <person name="Pan Z."/>
            <person name="Liu X."/>
        </authorList>
    </citation>
    <scope>NUCLEOTIDE SEQUENCE [LARGE SCALE GENOMIC DNA]</scope>
    <source>
        <strain evidence="5 6">DSM 8552</strain>
    </source>
</reference>
<organism evidence="5 6">
    <name type="scientific">Brevibacillus choshinensis</name>
    <dbReference type="NCBI Taxonomy" id="54911"/>
    <lineage>
        <taxon>Bacteria</taxon>
        <taxon>Bacillati</taxon>
        <taxon>Bacillota</taxon>
        <taxon>Bacilli</taxon>
        <taxon>Bacillales</taxon>
        <taxon>Paenibacillaceae</taxon>
        <taxon>Brevibacillus</taxon>
    </lineage>
</organism>
<protein>
    <submittedName>
        <fullName evidence="5">HxlR family transcriptional regulator</fullName>
    </submittedName>
</protein>
<dbReference type="InterPro" id="IPR036390">
    <property type="entry name" value="WH_DNA-bd_sf"/>
</dbReference>
<gene>
    <name evidence="5" type="ORF">AN963_18955</name>
</gene>
<dbReference type="PANTHER" id="PTHR33204">
    <property type="entry name" value="TRANSCRIPTIONAL REGULATOR, MARR FAMILY"/>
    <property type="match status" value="1"/>
</dbReference>
<evidence type="ECO:0000256" key="1">
    <source>
        <dbReference type="ARBA" id="ARBA00023015"/>
    </source>
</evidence>
<dbReference type="Proteomes" id="UP000051063">
    <property type="component" value="Unassembled WGS sequence"/>
</dbReference>
<proteinExistence type="predicted"/>
<keyword evidence="2" id="KW-0238">DNA-binding</keyword>
<keyword evidence="1" id="KW-0805">Transcription regulation</keyword>
<dbReference type="EMBL" id="LJJB01000010">
    <property type="protein sequence ID" value="KQL46937.1"/>
    <property type="molecule type" value="Genomic_DNA"/>
</dbReference>